<comment type="caution">
    <text evidence="2">The sequence shown here is derived from an EMBL/GenBank/DDBJ whole genome shotgun (WGS) entry which is preliminary data.</text>
</comment>
<reference evidence="2" key="1">
    <citation type="journal article" date="2020" name="bioRxiv">
        <title>Comparative genomics of Chlamydomonas.</title>
        <authorList>
            <person name="Craig R.J."/>
            <person name="Hasan A.R."/>
            <person name="Ness R.W."/>
            <person name="Keightley P.D."/>
        </authorList>
    </citation>
    <scope>NUCLEOTIDE SEQUENCE</scope>
    <source>
        <strain evidence="2">CCAP 11/70</strain>
    </source>
</reference>
<feature type="region of interest" description="Disordered" evidence="1">
    <location>
        <begin position="125"/>
        <end position="187"/>
    </location>
</feature>
<dbReference type="EMBL" id="JAEHOE010000147">
    <property type="protein sequence ID" value="KAG2484571.1"/>
    <property type="molecule type" value="Genomic_DNA"/>
</dbReference>
<feature type="compositionally biased region" description="Gly residues" evidence="1">
    <location>
        <begin position="145"/>
        <end position="167"/>
    </location>
</feature>
<evidence type="ECO:0000256" key="1">
    <source>
        <dbReference type="SAM" id="MobiDB-lite"/>
    </source>
</evidence>
<organism evidence="2 3">
    <name type="scientific">Edaphochlamys debaryana</name>
    <dbReference type="NCBI Taxonomy" id="47281"/>
    <lineage>
        <taxon>Eukaryota</taxon>
        <taxon>Viridiplantae</taxon>
        <taxon>Chlorophyta</taxon>
        <taxon>core chlorophytes</taxon>
        <taxon>Chlorophyceae</taxon>
        <taxon>CS clade</taxon>
        <taxon>Chlamydomonadales</taxon>
        <taxon>Chlamydomonadales incertae sedis</taxon>
        <taxon>Edaphochlamys</taxon>
    </lineage>
</organism>
<dbReference type="AlphaFoldDB" id="A0A836BPQ2"/>
<evidence type="ECO:0000313" key="2">
    <source>
        <dbReference type="EMBL" id="KAG2484571.1"/>
    </source>
</evidence>
<gene>
    <name evidence="2" type="ORF">HYH03_016614</name>
</gene>
<proteinExistence type="predicted"/>
<protein>
    <submittedName>
        <fullName evidence="2">Uncharacterized protein</fullName>
    </submittedName>
</protein>
<sequence>MQALAANVAGKLVASGGGGAALGPRELWERQEWFQHVLNSPWNSRDRKAHARDPQARGDHLDMLVFYLRLSRNALAHAKPWERESGTAVDVRVLEALLHVLDQSLAEFNELMVSALAVLQLRGQPPGAVGSSGSLTGDTDREGGRGGGAGRRGSSGGGRRGSGGGRARGSVAQAVAQHCAPTPPGGG</sequence>
<keyword evidence="3" id="KW-1185">Reference proteome</keyword>
<dbReference type="Proteomes" id="UP000612055">
    <property type="component" value="Unassembled WGS sequence"/>
</dbReference>
<name>A0A836BPQ2_9CHLO</name>
<accession>A0A836BPQ2</accession>
<evidence type="ECO:0000313" key="3">
    <source>
        <dbReference type="Proteomes" id="UP000612055"/>
    </source>
</evidence>